<name>A0A369WDT3_9GAMM</name>
<comment type="similarity">
    <text evidence="1">Belongs to the NmrA-type oxidoreductase family.</text>
</comment>
<dbReference type="PANTHER" id="PTHR42748">
    <property type="entry name" value="NITROGEN METABOLITE REPRESSION PROTEIN NMRA FAMILY MEMBER"/>
    <property type="match status" value="1"/>
</dbReference>
<evidence type="ECO:0000313" key="5">
    <source>
        <dbReference type="Proteomes" id="UP000253769"/>
    </source>
</evidence>
<dbReference type="EMBL" id="QQOH01000004">
    <property type="protein sequence ID" value="RDE18854.1"/>
    <property type="molecule type" value="Genomic_DNA"/>
</dbReference>
<keyword evidence="5" id="KW-1185">Reference proteome</keyword>
<comment type="caution">
    <text evidence="4">The sequence shown here is derived from an EMBL/GenBank/DDBJ whole genome shotgun (WGS) entry which is preliminary data.</text>
</comment>
<dbReference type="PANTHER" id="PTHR42748:SF7">
    <property type="entry name" value="NMRA LIKE REDOX SENSOR 1-RELATED"/>
    <property type="match status" value="1"/>
</dbReference>
<reference evidence="4 5" key="1">
    <citation type="submission" date="2018-07" db="EMBL/GenBank/DDBJ databases">
        <title>Motiliproteus coralliicola sp. nov., a bacterium isolated from Coral.</title>
        <authorList>
            <person name="Wang G."/>
        </authorList>
    </citation>
    <scope>NUCLEOTIDE SEQUENCE [LARGE SCALE GENOMIC DNA]</scope>
    <source>
        <strain evidence="4 5">C34</strain>
    </source>
</reference>
<organism evidence="4 5">
    <name type="scientific">Motiliproteus coralliicola</name>
    <dbReference type="NCBI Taxonomy" id="2283196"/>
    <lineage>
        <taxon>Bacteria</taxon>
        <taxon>Pseudomonadati</taxon>
        <taxon>Pseudomonadota</taxon>
        <taxon>Gammaproteobacteria</taxon>
        <taxon>Oceanospirillales</taxon>
        <taxon>Oceanospirillaceae</taxon>
        <taxon>Motiliproteus</taxon>
    </lineage>
</organism>
<dbReference type="Gene3D" id="3.90.25.10">
    <property type="entry name" value="UDP-galactose 4-epimerase, domain 1"/>
    <property type="match status" value="1"/>
</dbReference>
<evidence type="ECO:0000256" key="1">
    <source>
        <dbReference type="ARBA" id="ARBA00006328"/>
    </source>
</evidence>
<dbReference type="Proteomes" id="UP000253769">
    <property type="component" value="Unassembled WGS sequence"/>
</dbReference>
<gene>
    <name evidence="4" type="ORF">DV711_14645</name>
</gene>
<feature type="domain" description="NmrA-like" evidence="3">
    <location>
        <begin position="5"/>
        <end position="275"/>
    </location>
</feature>
<dbReference type="InterPro" id="IPR008030">
    <property type="entry name" value="NmrA-like"/>
</dbReference>
<proteinExistence type="inferred from homology"/>
<evidence type="ECO:0000259" key="3">
    <source>
        <dbReference type="Pfam" id="PF05368"/>
    </source>
</evidence>
<dbReference type="CDD" id="cd05251">
    <property type="entry name" value="NmrA_like_SDR_a"/>
    <property type="match status" value="1"/>
</dbReference>
<dbReference type="InterPro" id="IPR051164">
    <property type="entry name" value="NmrA-like_oxidored"/>
</dbReference>
<evidence type="ECO:0000313" key="4">
    <source>
        <dbReference type="EMBL" id="RDE18854.1"/>
    </source>
</evidence>
<accession>A0A369WDT3</accession>
<protein>
    <submittedName>
        <fullName evidence="4">NmrA/HSCARG family protein</fullName>
    </submittedName>
</protein>
<dbReference type="InterPro" id="IPR036291">
    <property type="entry name" value="NAD(P)-bd_dom_sf"/>
</dbReference>
<keyword evidence="2" id="KW-0521">NADP</keyword>
<dbReference type="Pfam" id="PF05368">
    <property type="entry name" value="NmrA"/>
    <property type="match status" value="1"/>
</dbReference>
<evidence type="ECO:0000256" key="2">
    <source>
        <dbReference type="ARBA" id="ARBA00022857"/>
    </source>
</evidence>
<sequence length="295" mass="31946">MNNLEKTIVVIGATGQQGTGVVNSLKAKTGFTVRAVTRNPDHYQGQADQVVAADLDDTESLKVAFEGAHGVFLVTNFWQGADEIEQAKRAIAAAKATGIKHLVWSTLPDVKGISDGQFEVPHFTNKSAVDELVRKAGFKHHSFVVAAFFFQNFLTNLAPQTQQDGSVGWTLPIARNSQSIHMANISELGDSVAGAFTNPEIAGQGQYLPVVGDLLSFDQIVETLAKQGKHYSFQEVPAEVFATFFPGAGELAEMFGYFQAHSYLGDRLGESDISLEQRVAGRVPSRFADWAAKNL</sequence>
<dbReference type="Gene3D" id="3.40.50.720">
    <property type="entry name" value="NAD(P)-binding Rossmann-like Domain"/>
    <property type="match status" value="1"/>
</dbReference>
<dbReference type="AlphaFoldDB" id="A0A369WDT3"/>
<dbReference type="OrthoDB" id="9798669at2"/>
<dbReference type="SUPFAM" id="SSF51735">
    <property type="entry name" value="NAD(P)-binding Rossmann-fold domains"/>
    <property type="match status" value="1"/>
</dbReference>